<sequence>MRPNVVAQTRYIRRLSSRRAQAHYSTQQALRQQLVEPNATVNAFVNLALSPKISQQTGRLAGLNIAVKDNIATKELPTTCSSAMLKDFVSPFDATCVQLLKSSGATVVGKTNCDEFGMGSLNIHSIHGPVVNPFDTTDPRSAGGSSGGSAAAVAAGMCDAALGTDTGGSVRLPASYCGVVGFKPSYGLISRQAVWGVVSYADSLDCVGVLGSDVAISLRVFEALCEYDPRDPTAAPPEIREDAFAHASTRLSSLGSEMTGLRIGIPQEYFPKELSQEVIEPFRQVILQLKEQGAIIVPVSLPSTSYALSSYYVLASAEASSNLARYDGIQYGSYVRPSPSTDLSITANVYAQSRSQGFGAEVQKRMLLGTYALSADAFDNYFLQAQRVRQMIKNDFDRVFSMSNYFSDAVPSDGSFTAARQVDVLLHPSAIRTAPSLSINEKVEADLSSYVQDVLTVPASLAGLPAVSVPLGKYESAVKGDTRWPIGVSVVGQWGTDRLVLKVGRLLESLAK</sequence>
<dbReference type="InterPro" id="IPR020556">
    <property type="entry name" value="Amidase_CS"/>
</dbReference>
<keyword evidence="7" id="KW-0496">Mitochondrion</keyword>
<feature type="active site" description="Acyl-ester intermediate" evidence="7">
    <location>
        <position position="169"/>
    </location>
</feature>
<dbReference type="PANTHER" id="PTHR11895">
    <property type="entry name" value="TRANSAMIDASE"/>
    <property type="match status" value="1"/>
</dbReference>
<dbReference type="SUPFAM" id="SSF75304">
    <property type="entry name" value="Amidase signature (AS) enzymes"/>
    <property type="match status" value="1"/>
</dbReference>
<evidence type="ECO:0000256" key="4">
    <source>
        <dbReference type="ARBA" id="ARBA00022840"/>
    </source>
</evidence>
<dbReference type="Proteomes" id="UP000807306">
    <property type="component" value="Unassembled WGS sequence"/>
</dbReference>
<dbReference type="GO" id="GO:0030956">
    <property type="term" value="C:glutamyl-tRNA(Gln) amidotransferase complex"/>
    <property type="evidence" value="ECO:0007669"/>
    <property type="project" value="UniProtKB-UniRule"/>
</dbReference>
<gene>
    <name evidence="9" type="ORF">CPB83DRAFT_940753</name>
</gene>
<dbReference type="InterPro" id="IPR004412">
    <property type="entry name" value="GatA"/>
</dbReference>
<evidence type="ECO:0000256" key="3">
    <source>
        <dbReference type="ARBA" id="ARBA00022741"/>
    </source>
</evidence>
<evidence type="ECO:0000256" key="7">
    <source>
        <dbReference type="HAMAP-Rule" id="MF_03150"/>
    </source>
</evidence>
<dbReference type="GO" id="GO:0050567">
    <property type="term" value="F:glutaminyl-tRNA synthase (glutamine-hydrolyzing) activity"/>
    <property type="evidence" value="ECO:0007669"/>
    <property type="project" value="UniProtKB-UniRule"/>
</dbReference>
<dbReference type="OrthoDB" id="421993at2759"/>
<name>A0A9P6EBH6_9AGAR</name>
<keyword evidence="10" id="KW-1185">Reference proteome</keyword>
<dbReference type="GO" id="GO:0032543">
    <property type="term" value="P:mitochondrial translation"/>
    <property type="evidence" value="ECO:0007669"/>
    <property type="project" value="UniProtKB-UniRule"/>
</dbReference>
<keyword evidence="5 7" id="KW-0648">Protein biosynthesis</keyword>
<feature type="active site" description="Charge relay system" evidence="7">
    <location>
        <position position="145"/>
    </location>
</feature>
<evidence type="ECO:0000313" key="9">
    <source>
        <dbReference type="EMBL" id="KAF9525955.1"/>
    </source>
</evidence>
<reference evidence="9" key="1">
    <citation type="submission" date="2020-11" db="EMBL/GenBank/DDBJ databases">
        <authorList>
            <consortium name="DOE Joint Genome Institute"/>
            <person name="Ahrendt S."/>
            <person name="Riley R."/>
            <person name="Andreopoulos W."/>
            <person name="Labutti K."/>
            <person name="Pangilinan J."/>
            <person name="Ruiz-Duenas F.J."/>
            <person name="Barrasa J.M."/>
            <person name="Sanchez-Garcia M."/>
            <person name="Camarero S."/>
            <person name="Miyauchi S."/>
            <person name="Serrano A."/>
            <person name="Linde D."/>
            <person name="Babiker R."/>
            <person name="Drula E."/>
            <person name="Ayuso-Fernandez I."/>
            <person name="Pacheco R."/>
            <person name="Padilla G."/>
            <person name="Ferreira P."/>
            <person name="Barriuso J."/>
            <person name="Kellner H."/>
            <person name="Castanera R."/>
            <person name="Alfaro M."/>
            <person name="Ramirez L."/>
            <person name="Pisabarro A.G."/>
            <person name="Kuo A."/>
            <person name="Tritt A."/>
            <person name="Lipzen A."/>
            <person name="He G."/>
            <person name="Yan M."/>
            <person name="Ng V."/>
            <person name="Cullen D."/>
            <person name="Martin F."/>
            <person name="Rosso M.-N."/>
            <person name="Henrissat B."/>
            <person name="Hibbett D."/>
            <person name="Martinez A.T."/>
            <person name="Grigoriev I.V."/>
        </authorList>
    </citation>
    <scope>NUCLEOTIDE SEQUENCE</scope>
    <source>
        <strain evidence="9">CBS 506.95</strain>
    </source>
</reference>
<keyword evidence="3 7" id="KW-0547">Nucleotide-binding</keyword>
<comment type="similarity">
    <text evidence="1 7">Belongs to the amidase family. GatA subfamily.</text>
</comment>
<dbReference type="InterPro" id="IPR000120">
    <property type="entry name" value="Amidase"/>
</dbReference>
<evidence type="ECO:0000313" key="10">
    <source>
        <dbReference type="Proteomes" id="UP000807306"/>
    </source>
</evidence>
<evidence type="ECO:0000256" key="6">
    <source>
        <dbReference type="ARBA" id="ARBA00047407"/>
    </source>
</evidence>
<dbReference type="InterPro" id="IPR023631">
    <property type="entry name" value="Amidase_dom"/>
</dbReference>
<comment type="subcellular location">
    <subcellularLocation>
        <location evidence="7">Mitochondrion</location>
    </subcellularLocation>
</comment>
<comment type="catalytic activity">
    <reaction evidence="6 7">
        <text>L-glutamyl-tRNA(Gln) + L-glutamine + ATP + H2O = L-glutaminyl-tRNA(Gln) + L-glutamate + ADP + phosphate + H(+)</text>
        <dbReference type="Rhea" id="RHEA:17521"/>
        <dbReference type="Rhea" id="RHEA-COMP:9681"/>
        <dbReference type="Rhea" id="RHEA-COMP:9684"/>
        <dbReference type="ChEBI" id="CHEBI:15377"/>
        <dbReference type="ChEBI" id="CHEBI:15378"/>
        <dbReference type="ChEBI" id="CHEBI:29985"/>
        <dbReference type="ChEBI" id="CHEBI:30616"/>
        <dbReference type="ChEBI" id="CHEBI:43474"/>
        <dbReference type="ChEBI" id="CHEBI:58359"/>
        <dbReference type="ChEBI" id="CHEBI:78520"/>
        <dbReference type="ChEBI" id="CHEBI:78521"/>
        <dbReference type="ChEBI" id="CHEBI:456216"/>
        <dbReference type="EC" id="6.3.5.7"/>
    </reaction>
</comment>
<dbReference type="EMBL" id="MU157877">
    <property type="protein sequence ID" value="KAF9525955.1"/>
    <property type="molecule type" value="Genomic_DNA"/>
</dbReference>
<proteinExistence type="inferred from homology"/>
<dbReference type="Gene3D" id="3.90.1300.10">
    <property type="entry name" value="Amidase signature (AS) domain"/>
    <property type="match status" value="1"/>
</dbReference>
<dbReference type="GO" id="GO:0005524">
    <property type="term" value="F:ATP binding"/>
    <property type="evidence" value="ECO:0007669"/>
    <property type="project" value="UniProtKB-KW"/>
</dbReference>
<dbReference type="EC" id="6.3.5.7" evidence="7"/>
<dbReference type="HAMAP" id="MF_00120">
    <property type="entry name" value="GatA"/>
    <property type="match status" value="1"/>
</dbReference>
<comment type="subunit">
    <text evidence="7">Subunit of the heterotrimeric GatCAB amidotransferase (AdT) complex, composed of A, B and C subunits.</text>
</comment>
<accession>A0A9P6EBH6</accession>
<dbReference type="GO" id="GO:0005739">
    <property type="term" value="C:mitochondrion"/>
    <property type="evidence" value="ECO:0007669"/>
    <property type="project" value="UniProtKB-SubCell"/>
</dbReference>
<dbReference type="GO" id="GO:0070681">
    <property type="term" value="P:glutaminyl-tRNAGln biosynthesis via transamidation"/>
    <property type="evidence" value="ECO:0007669"/>
    <property type="project" value="UniProtKB-UniRule"/>
</dbReference>
<comment type="caution">
    <text evidence="9">The sequence shown here is derived from an EMBL/GenBank/DDBJ whole genome shotgun (WGS) entry which is preliminary data.</text>
</comment>
<protein>
    <recommendedName>
        <fullName evidence="7">Glutamyl-tRNA(Gln) amidotransferase subunit A, mitochondrial</fullName>
        <shortName evidence="7">Glu-AdT subunit A</shortName>
        <ecNumber evidence="7">6.3.5.7</ecNumber>
    </recommendedName>
</protein>
<dbReference type="PANTHER" id="PTHR11895:SF7">
    <property type="entry name" value="GLUTAMYL-TRNA(GLN) AMIDOTRANSFERASE SUBUNIT A, MITOCHONDRIAL"/>
    <property type="match status" value="1"/>
</dbReference>
<dbReference type="Pfam" id="PF01425">
    <property type="entry name" value="Amidase"/>
    <property type="match status" value="1"/>
</dbReference>
<dbReference type="InterPro" id="IPR036928">
    <property type="entry name" value="AS_sf"/>
</dbReference>
<keyword evidence="4 7" id="KW-0067">ATP-binding</keyword>
<evidence type="ECO:0000256" key="5">
    <source>
        <dbReference type="ARBA" id="ARBA00022917"/>
    </source>
</evidence>
<feature type="active site" description="Charge relay system" evidence="7">
    <location>
        <position position="68"/>
    </location>
</feature>
<comment type="function">
    <text evidence="7">Allows the formation of correctly charged Gln-tRNA(Gln) through the transamidation of misacylated Glu-tRNA(Gln) in the mitochondria. The reaction takes place in the presence of glutamine and ATP through an activated gamma-phospho-Glu-tRNA(Gln).</text>
</comment>
<evidence type="ECO:0000256" key="2">
    <source>
        <dbReference type="ARBA" id="ARBA00022598"/>
    </source>
</evidence>
<feature type="domain" description="Amidase" evidence="8">
    <location>
        <begin position="54"/>
        <end position="501"/>
    </location>
</feature>
<keyword evidence="2 7" id="KW-0436">Ligase</keyword>
<evidence type="ECO:0000259" key="8">
    <source>
        <dbReference type="Pfam" id="PF01425"/>
    </source>
</evidence>
<dbReference type="PROSITE" id="PS00571">
    <property type="entry name" value="AMIDASES"/>
    <property type="match status" value="1"/>
</dbReference>
<organism evidence="9 10">
    <name type="scientific">Crepidotus variabilis</name>
    <dbReference type="NCBI Taxonomy" id="179855"/>
    <lineage>
        <taxon>Eukaryota</taxon>
        <taxon>Fungi</taxon>
        <taxon>Dikarya</taxon>
        <taxon>Basidiomycota</taxon>
        <taxon>Agaricomycotina</taxon>
        <taxon>Agaricomycetes</taxon>
        <taxon>Agaricomycetidae</taxon>
        <taxon>Agaricales</taxon>
        <taxon>Agaricineae</taxon>
        <taxon>Crepidotaceae</taxon>
        <taxon>Crepidotus</taxon>
    </lineage>
</organism>
<dbReference type="AlphaFoldDB" id="A0A9P6EBH6"/>
<evidence type="ECO:0000256" key="1">
    <source>
        <dbReference type="ARBA" id="ARBA00008069"/>
    </source>
</evidence>